<dbReference type="SMART" id="SM00065">
    <property type="entry name" value="GAF"/>
    <property type="match status" value="1"/>
</dbReference>
<dbReference type="Gene3D" id="3.30.450.40">
    <property type="match status" value="1"/>
</dbReference>
<dbReference type="AlphaFoldDB" id="A0A8C0W8Q2"/>
<evidence type="ECO:0000259" key="1">
    <source>
        <dbReference type="SMART" id="SM00065"/>
    </source>
</evidence>
<dbReference type="Pfam" id="PF01590">
    <property type="entry name" value="GAF"/>
    <property type="match status" value="1"/>
</dbReference>
<organism evidence="2">
    <name type="scientific">Castor canadensis</name>
    <name type="common">American beaver</name>
    <dbReference type="NCBI Taxonomy" id="51338"/>
    <lineage>
        <taxon>Eukaryota</taxon>
        <taxon>Metazoa</taxon>
        <taxon>Chordata</taxon>
        <taxon>Craniata</taxon>
        <taxon>Vertebrata</taxon>
        <taxon>Euteleostomi</taxon>
        <taxon>Mammalia</taxon>
        <taxon>Eutheria</taxon>
        <taxon>Euarchontoglires</taxon>
        <taxon>Glires</taxon>
        <taxon>Rodentia</taxon>
        <taxon>Castorimorpha</taxon>
        <taxon>Castoridae</taxon>
        <taxon>Castor</taxon>
    </lineage>
</organism>
<reference evidence="2" key="1">
    <citation type="submission" date="2023-09" db="UniProtKB">
        <authorList>
            <consortium name="Ensembl"/>
        </authorList>
    </citation>
    <scope>IDENTIFICATION</scope>
</reference>
<feature type="domain" description="GAF" evidence="1">
    <location>
        <begin position="21"/>
        <end position="180"/>
    </location>
</feature>
<proteinExistence type="predicted"/>
<dbReference type="SUPFAM" id="SSF55781">
    <property type="entry name" value="GAF domain-like"/>
    <property type="match status" value="1"/>
</dbReference>
<sequence>MCTLECVVLFDLVQDMQESISMERVVFKVLRRLGTILHADRCSLFMYRQRNGVAELATRLFSVQPDSLLEDCLVPPDSEIVFPLDIGVVGHVAQTKKMANVQDVAECPHFCSFTDELTDYVTRNILAMPIMNGKDVMAVIMAVNKLDGPCFTSEDEDVFTKYLNFATLNLKIYHLSYLHNCETRRGQVPVLLS</sequence>
<dbReference type="FunFam" id="3.30.450.40:FF:000010">
    <property type="entry name" value="Phosphodiesterase"/>
    <property type="match status" value="1"/>
</dbReference>
<protein>
    <recommendedName>
        <fullName evidence="1">GAF domain-containing protein</fullName>
    </recommendedName>
</protein>
<accession>A0A8C0W8Q2</accession>
<dbReference type="InterPro" id="IPR029016">
    <property type="entry name" value="GAF-like_dom_sf"/>
</dbReference>
<dbReference type="InterPro" id="IPR003018">
    <property type="entry name" value="GAF"/>
</dbReference>
<name>A0A8C0W8Q2_CASCN</name>
<dbReference type="Ensembl" id="ENSCCNT00000006866.1">
    <property type="protein sequence ID" value="ENSCCNP00000005204.1"/>
    <property type="gene ID" value="ENSCCNG00000005562.1"/>
</dbReference>
<evidence type="ECO:0000313" key="2">
    <source>
        <dbReference type="Ensembl" id="ENSCCNP00000005204.1"/>
    </source>
</evidence>